<dbReference type="SMART" id="SM00290">
    <property type="entry name" value="ZnF_UBP"/>
    <property type="match status" value="1"/>
</dbReference>
<evidence type="ECO:0000256" key="7">
    <source>
        <dbReference type="ARBA" id="ARBA00023187"/>
    </source>
</evidence>
<proteinExistence type="predicted"/>
<evidence type="ECO:0000259" key="12">
    <source>
        <dbReference type="PROSITE" id="PS50271"/>
    </source>
</evidence>
<feature type="region of interest" description="Disordered" evidence="10">
    <location>
        <begin position="1"/>
        <end position="22"/>
    </location>
</feature>
<evidence type="ECO:0000256" key="3">
    <source>
        <dbReference type="ARBA" id="ARBA00022723"/>
    </source>
</evidence>
<keyword evidence="8" id="KW-0539">Nucleus</keyword>
<accession>A0A8J8NRR7</accession>
<evidence type="ECO:0000259" key="11">
    <source>
        <dbReference type="PROSITE" id="PS50235"/>
    </source>
</evidence>
<keyword evidence="5 9" id="KW-0863">Zinc-finger</keyword>
<dbReference type="PROSITE" id="PS50271">
    <property type="entry name" value="ZF_UBP"/>
    <property type="match status" value="1"/>
</dbReference>
<dbReference type="InterPro" id="IPR038765">
    <property type="entry name" value="Papain-like_cys_pep_sf"/>
</dbReference>
<dbReference type="Gene3D" id="3.90.70.10">
    <property type="entry name" value="Cysteine proteinases"/>
    <property type="match status" value="1"/>
</dbReference>
<evidence type="ECO:0000256" key="8">
    <source>
        <dbReference type="ARBA" id="ARBA00023242"/>
    </source>
</evidence>
<dbReference type="Gene3D" id="3.30.40.10">
    <property type="entry name" value="Zinc/RING finger domain, C3HC4 (zinc finger)"/>
    <property type="match status" value="1"/>
</dbReference>
<dbReference type="GO" id="GO:0000245">
    <property type="term" value="P:spliceosomal complex assembly"/>
    <property type="evidence" value="ECO:0007669"/>
    <property type="project" value="InterPro"/>
</dbReference>
<evidence type="ECO:0000256" key="1">
    <source>
        <dbReference type="ARBA" id="ARBA00004123"/>
    </source>
</evidence>
<dbReference type="OrthoDB" id="307126at2759"/>
<dbReference type="InterPro" id="IPR033809">
    <property type="entry name" value="USP39"/>
</dbReference>
<dbReference type="InterPro" id="IPR001607">
    <property type="entry name" value="Znf_UBP"/>
</dbReference>
<dbReference type="InterPro" id="IPR013083">
    <property type="entry name" value="Znf_RING/FYVE/PHD"/>
</dbReference>
<evidence type="ECO:0000256" key="9">
    <source>
        <dbReference type="PROSITE-ProRule" id="PRU00502"/>
    </source>
</evidence>
<dbReference type="GO" id="GO:0004843">
    <property type="term" value="F:cysteine-type deubiquitinase activity"/>
    <property type="evidence" value="ECO:0007669"/>
    <property type="project" value="InterPro"/>
</dbReference>
<evidence type="ECO:0000313" key="14">
    <source>
        <dbReference type="Proteomes" id="UP000785679"/>
    </source>
</evidence>
<keyword evidence="4" id="KW-0747">Spliceosome</keyword>
<dbReference type="GO" id="GO:0008270">
    <property type="term" value="F:zinc ion binding"/>
    <property type="evidence" value="ECO:0007669"/>
    <property type="project" value="UniProtKB-KW"/>
</dbReference>
<dbReference type="Pfam" id="PF02148">
    <property type="entry name" value="zf-UBP"/>
    <property type="match status" value="1"/>
</dbReference>
<dbReference type="Proteomes" id="UP000785679">
    <property type="component" value="Unassembled WGS sequence"/>
</dbReference>
<dbReference type="GO" id="GO:0016579">
    <property type="term" value="P:protein deubiquitination"/>
    <property type="evidence" value="ECO:0007669"/>
    <property type="project" value="InterPro"/>
</dbReference>
<gene>
    <name evidence="13" type="ORF">FGO68_gene14501</name>
</gene>
<name>A0A8J8NRR7_HALGN</name>
<dbReference type="AlphaFoldDB" id="A0A8J8NRR7"/>
<dbReference type="PROSITE" id="PS50235">
    <property type="entry name" value="USP_3"/>
    <property type="match status" value="1"/>
</dbReference>
<keyword evidence="14" id="KW-1185">Reference proteome</keyword>
<evidence type="ECO:0000313" key="13">
    <source>
        <dbReference type="EMBL" id="TNV79015.1"/>
    </source>
</evidence>
<keyword evidence="7" id="KW-0508">mRNA splicing</keyword>
<dbReference type="PANTHER" id="PTHR21646:SF16">
    <property type="entry name" value="U4_U6.U5 TRI-SNRNP-ASSOCIATED PROTEIN 2"/>
    <property type="match status" value="1"/>
</dbReference>
<sequence length="472" mass="54514">MEYKAQDKTTQKDRINQKRKADFDLTPLYAPRTTQSEDQLALPAPAKRTRRDCPYLGQIKRHLLDFDLEKNCMVTLSSLNTYACLTCGKYLQGKGQSTQAYIHSLEESHHMYIQLSPACSIWCLPDNYEVEDASLNDIKYNLRPIFTKEMVERLDSEALFARALDGSEFYPGCIGLNNLKKTDFVNVVIQSLSQVKPFRDFCLFYRVSTDVIADPSQQIVVRFAELVKKMWNPKNFKGHVSPHELLLAIANASDKKFKIGEQKDPIQLLAWLFTAFKSGLKKGEANVNESSFQGELEITSQDKVQPTKFFYLSLDLPNIPLFKEQHLLATIQQIPLMDLMSKFDGTEYDLQGVKKCFKIKKLPNYLIIHIKRFTKNEFFNEKNPTIVNFPIKNLDLSDLIETKEGENYKYDLIANIIHEGKVEEGTYRVQVRNQATDEWFDIQDLHVNSIMPQQVTVSESYILLFERQKQAV</sequence>
<dbReference type="PANTHER" id="PTHR21646">
    <property type="entry name" value="UBIQUITIN CARBOXYL-TERMINAL HYDROLASE"/>
    <property type="match status" value="1"/>
</dbReference>
<dbReference type="GO" id="GO:0005681">
    <property type="term" value="C:spliceosomal complex"/>
    <property type="evidence" value="ECO:0007669"/>
    <property type="project" value="UniProtKB-KW"/>
</dbReference>
<protein>
    <submittedName>
        <fullName evidence="13">Uncharacterized protein</fullName>
    </submittedName>
</protein>
<dbReference type="CDD" id="cd02669">
    <property type="entry name" value="Peptidase_C19M"/>
    <property type="match status" value="1"/>
</dbReference>
<organism evidence="13 14">
    <name type="scientific">Halteria grandinella</name>
    <dbReference type="NCBI Taxonomy" id="5974"/>
    <lineage>
        <taxon>Eukaryota</taxon>
        <taxon>Sar</taxon>
        <taxon>Alveolata</taxon>
        <taxon>Ciliophora</taxon>
        <taxon>Intramacronucleata</taxon>
        <taxon>Spirotrichea</taxon>
        <taxon>Stichotrichia</taxon>
        <taxon>Sporadotrichida</taxon>
        <taxon>Halteriidae</taxon>
        <taxon>Halteria</taxon>
    </lineage>
</organism>
<evidence type="ECO:0000256" key="2">
    <source>
        <dbReference type="ARBA" id="ARBA00022664"/>
    </source>
</evidence>
<evidence type="ECO:0000256" key="4">
    <source>
        <dbReference type="ARBA" id="ARBA00022728"/>
    </source>
</evidence>
<feature type="domain" description="UBP-type" evidence="12">
    <location>
        <begin position="51"/>
        <end position="149"/>
    </location>
</feature>
<comment type="subcellular location">
    <subcellularLocation>
        <location evidence="1">Nucleus</location>
    </subcellularLocation>
</comment>
<dbReference type="InterPro" id="IPR050185">
    <property type="entry name" value="Ub_carboxyl-term_hydrolase"/>
</dbReference>
<dbReference type="EMBL" id="RRYP01009516">
    <property type="protein sequence ID" value="TNV79015.1"/>
    <property type="molecule type" value="Genomic_DNA"/>
</dbReference>
<evidence type="ECO:0000256" key="5">
    <source>
        <dbReference type="ARBA" id="ARBA00022771"/>
    </source>
</evidence>
<feature type="domain" description="USP" evidence="11">
    <location>
        <begin position="174"/>
        <end position="468"/>
    </location>
</feature>
<dbReference type="InterPro" id="IPR001394">
    <property type="entry name" value="Peptidase_C19_UCH"/>
</dbReference>
<keyword evidence="6" id="KW-0862">Zinc</keyword>
<reference evidence="13" key="1">
    <citation type="submission" date="2019-06" db="EMBL/GenBank/DDBJ databases">
        <authorList>
            <person name="Zheng W."/>
        </authorList>
    </citation>
    <scope>NUCLEOTIDE SEQUENCE</scope>
    <source>
        <strain evidence="13">QDHG01</strain>
    </source>
</reference>
<dbReference type="InterPro" id="IPR028889">
    <property type="entry name" value="USP"/>
</dbReference>
<dbReference type="Pfam" id="PF00443">
    <property type="entry name" value="UCH"/>
    <property type="match status" value="1"/>
</dbReference>
<dbReference type="SUPFAM" id="SSF54001">
    <property type="entry name" value="Cysteine proteinases"/>
    <property type="match status" value="1"/>
</dbReference>
<comment type="caution">
    <text evidence="13">The sequence shown here is derived from an EMBL/GenBank/DDBJ whole genome shotgun (WGS) entry which is preliminary data.</text>
</comment>
<evidence type="ECO:0000256" key="6">
    <source>
        <dbReference type="ARBA" id="ARBA00022833"/>
    </source>
</evidence>
<keyword evidence="2" id="KW-0507">mRNA processing</keyword>
<dbReference type="SUPFAM" id="SSF57850">
    <property type="entry name" value="RING/U-box"/>
    <property type="match status" value="1"/>
</dbReference>
<evidence type="ECO:0000256" key="10">
    <source>
        <dbReference type="SAM" id="MobiDB-lite"/>
    </source>
</evidence>
<keyword evidence="3" id="KW-0479">Metal-binding</keyword>